<keyword evidence="1" id="KW-0812">Transmembrane</keyword>
<organism evidence="3 4">
    <name type="scientific">Helicobacter cinaedi</name>
    <dbReference type="NCBI Taxonomy" id="213"/>
    <lineage>
        <taxon>Bacteria</taxon>
        <taxon>Pseudomonadati</taxon>
        <taxon>Campylobacterota</taxon>
        <taxon>Epsilonproteobacteria</taxon>
        <taxon>Campylobacterales</taxon>
        <taxon>Helicobacteraceae</taxon>
        <taxon>Helicobacter</taxon>
    </lineage>
</organism>
<evidence type="ECO:0000313" key="3">
    <source>
        <dbReference type="EMBL" id="STP10282.1"/>
    </source>
</evidence>
<evidence type="ECO:0000313" key="4">
    <source>
        <dbReference type="Proteomes" id="UP000255103"/>
    </source>
</evidence>
<evidence type="ECO:0000313" key="5">
    <source>
        <dbReference type="Proteomes" id="UP000255335"/>
    </source>
</evidence>
<evidence type="ECO:0000313" key="2">
    <source>
        <dbReference type="EMBL" id="STP08790.1"/>
    </source>
</evidence>
<dbReference type="Proteomes" id="UP000255335">
    <property type="component" value="Unassembled WGS sequence"/>
</dbReference>
<dbReference type="RefSeq" id="WP_115025618.1">
    <property type="nucleotide sequence ID" value="NZ_AP025204.1"/>
</dbReference>
<dbReference type="AlphaFoldDB" id="A0A377JSS7"/>
<dbReference type="Proteomes" id="UP000255103">
    <property type="component" value="Unassembled WGS sequence"/>
</dbReference>
<feature type="transmembrane region" description="Helical" evidence="1">
    <location>
        <begin position="39"/>
        <end position="59"/>
    </location>
</feature>
<reference evidence="4 5" key="1">
    <citation type="submission" date="2018-06" db="EMBL/GenBank/DDBJ databases">
        <authorList>
            <consortium name="Pathogen Informatics"/>
            <person name="Doyle S."/>
        </authorList>
    </citation>
    <scope>NUCLEOTIDE SEQUENCE [LARGE SCALE GENOMIC DNA]</scope>
    <source>
        <strain evidence="3 4">NCTC12219</strain>
        <strain evidence="2 5">NCTC12221</strain>
    </source>
</reference>
<evidence type="ECO:0000256" key="1">
    <source>
        <dbReference type="SAM" id="Phobius"/>
    </source>
</evidence>
<gene>
    <name evidence="3" type="ORF">NCTC12219_00136</name>
    <name evidence="2" type="ORF">NCTC12221_00208</name>
</gene>
<sequence>MQFIKHLFASLTPSFLIRNYVFGACFWALCVLMPPDVPALFVVALTINLIFFPFATLVWDEIRDTMMGSTMIIMPLWILLFIKLVIKMFIFCFAIPVGILGIAYIWFRTKGAKQE</sequence>
<protein>
    <submittedName>
        <fullName evidence="3">Uncharacterized protein</fullName>
    </submittedName>
</protein>
<name>A0A377JSS7_9HELI</name>
<keyword evidence="1" id="KW-1133">Transmembrane helix</keyword>
<dbReference type="EMBL" id="UGHX01000001">
    <property type="protein sequence ID" value="STP10282.1"/>
    <property type="molecule type" value="Genomic_DNA"/>
</dbReference>
<keyword evidence="1" id="KW-0472">Membrane</keyword>
<feature type="transmembrane region" description="Helical" evidence="1">
    <location>
        <begin position="88"/>
        <end position="107"/>
    </location>
</feature>
<proteinExistence type="predicted"/>
<accession>A0A377JSS7</accession>
<dbReference type="EMBL" id="UGHZ01000001">
    <property type="protein sequence ID" value="STP08790.1"/>
    <property type="molecule type" value="Genomic_DNA"/>
</dbReference>